<evidence type="ECO:0000313" key="1">
    <source>
        <dbReference type="EMBL" id="QNR86773.1"/>
    </source>
</evidence>
<name>A0ABX6TP89_9SPHI</name>
<reference evidence="1 2" key="1">
    <citation type="submission" date="2020-09" db="EMBL/GenBank/DDBJ databases">
        <title>Pedobacter sp. SW-16 isolated from soil near Yeocheon.</title>
        <authorList>
            <person name="Im H.S."/>
            <person name="Joung Y."/>
            <person name="Lee S.-S."/>
        </authorList>
    </citation>
    <scope>NUCLEOTIDE SEQUENCE [LARGE SCALE GENOMIC DNA]</scope>
    <source>
        <strain evidence="1 2">SW-16</strain>
    </source>
</reference>
<proteinExistence type="predicted"/>
<gene>
    <name evidence="1" type="ORF">H9N25_10490</name>
</gene>
<dbReference type="Gene3D" id="3.40.50.2000">
    <property type="entry name" value="Glycogen Phosphorylase B"/>
    <property type="match status" value="1"/>
</dbReference>
<dbReference type="RefSeq" id="WP_190328851.1">
    <property type="nucleotide sequence ID" value="NZ_CP061171.1"/>
</dbReference>
<organism evidence="1 2">
    <name type="scientific">Pedobacter riviphilus</name>
    <dbReference type="NCBI Taxonomy" id="2766984"/>
    <lineage>
        <taxon>Bacteria</taxon>
        <taxon>Pseudomonadati</taxon>
        <taxon>Bacteroidota</taxon>
        <taxon>Sphingobacteriia</taxon>
        <taxon>Sphingobacteriales</taxon>
        <taxon>Sphingobacteriaceae</taxon>
        <taxon>Pedobacter</taxon>
    </lineage>
</organism>
<dbReference type="Proteomes" id="UP000516439">
    <property type="component" value="Chromosome"/>
</dbReference>
<dbReference type="EMBL" id="CP061171">
    <property type="protein sequence ID" value="QNR86773.1"/>
    <property type="molecule type" value="Genomic_DNA"/>
</dbReference>
<accession>A0ABX6TP89</accession>
<evidence type="ECO:0000313" key="2">
    <source>
        <dbReference type="Proteomes" id="UP000516439"/>
    </source>
</evidence>
<keyword evidence="2" id="KW-1185">Reference proteome</keyword>
<sequence length="359" mass="41029">MIRCAVITDIAVWSTGAGHIARLRALIDFLARYSLVTIVYIGRKPAENIVPLLPPRVNIVFLEHEHKSDEERNILLVNKLLSFENYKICFIEYIHLSYFLRAIPDHVVSVLDAHDIISERNKSFNSLRYDNWDYEMPAEREFKIYRLYDKVMLISKNDFDISARKTGKRNLILAPHPMRIKRKERAAAPKVIGFVASDYLPNVDAICWFLKEVWPSIPKSLGLELHLYGLICRKVPLNNGIENVFLKGFASDLDIMYSQIDIAINPVRMGSGMKIKNIEALAYGIPLVTTHHGSSGIEQGIGNSFLTAQTGEQFAESVIRLALDNEMYQRFSDNALILVEKQFSDEKCFGQIKKILLKK</sequence>
<dbReference type="Pfam" id="PF13692">
    <property type="entry name" value="Glyco_trans_1_4"/>
    <property type="match status" value="1"/>
</dbReference>
<protein>
    <submittedName>
        <fullName evidence="1">Glycosyltransferase family 4 protein</fullName>
    </submittedName>
</protein>
<dbReference type="SUPFAM" id="SSF53756">
    <property type="entry name" value="UDP-Glycosyltransferase/glycogen phosphorylase"/>
    <property type="match status" value="1"/>
</dbReference>